<dbReference type="PATRIC" id="fig|1430899.3.peg.1628"/>
<dbReference type="EMBL" id="AZHO01000019">
    <property type="protein sequence ID" value="KMT59489.1"/>
    <property type="molecule type" value="Genomic_DNA"/>
</dbReference>
<proteinExistence type="predicted"/>
<name>A0A0J8GET5_9LIST</name>
<evidence type="ECO:0000313" key="2">
    <source>
        <dbReference type="Proteomes" id="UP000052258"/>
    </source>
</evidence>
<gene>
    <name evidence="1" type="ORF">X560_1428</name>
</gene>
<organism evidence="1 2">
    <name type="scientific">Listeria fleischmannii 1991</name>
    <dbReference type="NCBI Taxonomy" id="1430899"/>
    <lineage>
        <taxon>Bacteria</taxon>
        <taxon>Bacillati</taxon>
        <taxon>Bacillota</taxon>
        <taxon>Bacilli</taxon>
        <taxon>Bacillales</taxon>
        <taxon>Listeriaceae</taxon>
        <taxon>Listeria</taxon>
    </lineage>
</organism>
<keyword evidence="2" id="KW-1185">Reference proteome</keyword>
<reference evidence="1 2" key="1">
    <citation type="journal article" date="2015" name="Genome Biol. Evol.">
        <title>Comparative Genomics of Listeria Sensu Lato: Genus-Wide Differences in Evolutionary Dynamics and the Progressive Gain of Complex, Potentially Pathogenicity-Related Traits through Lateral Gene Transfer.</title>
        <authorList>
            <person name="Chiara M."/>
            <person name="Caruso M."/>
            <person name="D'Erchia A.M."/>
            <person name="Manzari C."/>
            <person name="Fraccalvieri R."/>
            <person name="Goffredo E."/>
            <person name="Latorre L."/>
            <person name="Miccolupo A."/>
            <person name="Padalino I."/>
            <person name="Santagada G."/>
            <person name="Chiocco D."/>
            <person name="Pesole G."/>
            <person name="Horner D.S."/>
            <person name="Parisi A."/>
        </authorList>
    </citation>
    <scope>NUCLEOTIDE SEQUENCE [LARGE SCALE GENOMIC DNA]</scope>
    <source>
        <strain evidence="1 2">1991</strain>
    </source>
</reference>
<sequence length="37" mass="4578">MNQKRNQSLFESVLLQVSIPFFFEYDKMKHIDLESWE</sequence>
<comment type="caution">
    <text evidence="1">The sequence shown here is derived from an EMBL/GenBank/DDBJ whole genome shotgun (WGS) entry which is preliminary data.</text>
</comment>
<evidence type="ECO:0000313" key="1">
    <source>
        <dbReference type="EMBL" id="KMT59489.1"/>
    </source>
</evidence>
<dbReference type="AlphaFoldDB" id="A0A0J8GET5"/>
<dbReference type="Proteomes" id="UP000052258">
    <property type="component" value="Unassembled WGS sequence"/>
</dbReference>
<accession>A0A0J8GET5</accession>
<protein>
    <submittedName>
        <fullName evidence="1">Uncharacterized protein</fullName>
    </submittedName>
</protein>